<name>A0ABM8VKG4_9BACL</name>
<evidence type="ECO:0000313" key="1">
    <source>
        <dbReference type="EMBL" id="CAG7646410.1"/>
    </source>
</evidence>
<keyword evidence="2" id="KW-1185">Reference proteome</keyword>
<dbReference type="RefSeq" id="WP_218100033.1">
    <property type="nucleotide sequence ID" value="NZ_CAJVCE010000010.1"/>
</dbReference>
<reference evidence="1 2" key="1">
    <citation type="submission" date="2021-06" db="EMBL/GenBank/DDBJ databases">
        <authorList>
            <person name="Criscuolo A."/>
        </authorList>
    </citation>
    <scope>NUCLEOTIDE SEQUENCE [LARGE SCALE GENOMIC DNA]</scope>
    <source>
        <strain evidence="2">CIP 111802</strain>
    </source>
</reference>
<evidence type="ECO:0000313" key="2">
    <source>
        <dbReference type="Proteomes" id="UP000730618"/>
    </source>
</evidence>
<proteinExistence type="predicted"/>
<gene>
    <name evidence="1" type="ORF">PAECIP111802_03737</name>
</gene>
<dbReference type="EMBL" id="CAJVCE010000010">
    <property type="protein sequence ID" value="CAG7646410.1"/>
    <property type="molecule type" value="Genomic_DNA"/>
</dbReference>
<dbReference type="Proteomes" id="UP000730618">
    <property type="component" value="Unassembled WGS sequence"/>
</dbReference>
<accession>A0ABM8VKG4</accession>
<protein>
    <submittedName>
        <fullName evidence="1">Uncharacterized protein</fullName>
    </submittedName>
</protein>
<sequence length="54" mass="6827">MEDQEDKRTVTDLFVEDYEEFLEEEERWQPNALEHLRRKKIRYPKRRSKEGTDR</sequence>
<comment type="caution">
    <text evidence="1">The sequence shown here is derived from an EMBL/GenBank/DDBJ whole genome shotgun (WGS) entry which is preliminary data.</text>
</comment>
<organism evidence="1 2">
    <name type="scientific">Paenibacillus allorhizosphaerae</name>
    <dbReference type="NCBI Taxonomy" id="2849866"/>
    <lineage>
        <taxon>Bacteria</taxon>
        <taxon>Bacillati</taxon>
        <taxon>Bacillota</taxon>
        <taxon>Bacilli</taxon>
        <taxon>Bacillales</taxon>
        <taxon>Paenibacillaceae</taxon>
        <taxon>Paenibacillus</taxon>
    </lineage>
</organism>